<dbReference type="AlphaFoldDB" id="A0A367RVK7"/>
<evidence type="ECO:0000313" key="2">
    <source>
        <dbReference type="Proteomes" id="UP000252107"/>
    </source>
</evidence>
<proteinExistence type="predicted"/>
<sequence length="65" mass="7243">MALCHALELPAKMQYSASQYITVQNSLYVAFGPPNIGTFIEFAAPLTLTKSFRYLILKVNIANTF</sequence>
<reference evidence="1" key="1">
    <citation type="submission" date="2016-04" db="EMBL/GenBank/DDBJ databases">
        <authorList>
            <person name="Tabuchi Yagui T.R."/>
        </authorList>
    </citation>
    <scope>NUCLEOTIDE SEQUENCE [LARGE SCALE GENOMIC DNA]</scope>
    <source>
        <strain evidence="1">NIES-26</strain>
    </source>
</reference>
<keyword evidence="2" id="KW-1185">Reference proteome</keyword>
<protein>
    <submittedName>
        <fullName evidence="1">Uncharacterized protein</fullName>
    </submittedName>
</protein>
<evidence type="ECO:0000313" key="1">
    <source>
        <dbReference type="EMBL" id="RCJ40647.1"/>
    </source>
</evidence>
<dbReference type="Proteomes" id="UP000252107">
    <property type="component" value="Unassembled WGS sequence"/>
</dbReference>
<name>A0A367RVK7_9NOSO</name>
<organism evidence="1 2">
    <name type="scientific">Nostoc minutum NIES-26</name>
    <dbReference type="NCBI Taxonomy" id="1844469"/>
    <lineage>
        <taxon>Bacteria</taxon>
        <taxon>Bacillati</taxon>
        <taxon>Cyanobacteriota</taxon>
        <taxon>Cyanophyceae</taxon>
        <taxon>Nostocales</taxon>
        <taxon>Nostocaceae</taxon>
        <taxon>Nostoc</taxon>
    </lineage>
</organism>
<gene>
    <name evidence="1" type="ORF">A6770_37470</name>
</gene>
<dbReference type="EMBL" id="LXQD01000045">
    <property type="protein sequence ID" value="RCJ40647.1"/>
    <property type="molecule type" value="Genomic_DNA"/>
</dbReference>
<comment type="caution">
    <text evidence="1">The sequence shown here is derived from an EMBL/GenBank/DDBJ whole genome shotgun (WGS) entry which is preliminary data.</text>
</comment>
<accession>A0A367RVK7</accession>